<evidence type="ECO:0000256" key="1">
    <source>
        <dbReference type="SAM" id="Phobius"/>
    </source>
</evidence>
<organism evidence="2 3">
    <name type="scientific">Sarocladium strictum</name>
    <name type="common">Black bundle disease fungus</name>
    <name type="synonym">Acremonium strictum</name>
    <dbReference type="NCBI Taxonomy" id="5046"/>
    <lineage>
        <taxon>Eukaryota</taxon>
        <taxon>Fungi</taxon>
        <taxon>Dikarya</taxon>
        <taxon>Ascomycota</taxon>
        <taxon>Pezizomycotina</taxon>
        <taxon>Sordariomycetes</taxon>
        <taxon>Hypocreomycetidae</taxon>
        <taxon>Hypocreales</taxon>
        <taxon>Sarocladiaceae</taxon>
        <taxon>Sarocladium</taxon>
    </lineage>
</organism>
<protein>
    <submittedName>
        <fullName evidence="2">Uncharacterized protein</fullName>
    </submittedName>
</protein>
<comment type="caution">
    <text evidence="2">The sequence shown here is derived from an EMBL/GenBank/DDBJ whole genome shotgun (WGS) entry which is preliminary data.</text>
</comment>
<proteinExistence type="predicted"/>
<evidence type="ECO:0000313" key="2">
    <source>
        <dbReference type="EMBL" id="KAK0391516.1"/>
    </source>
</evidence>
<sequence length="549" mass="60734">MTDMRGVYKLLAKAEEQEVPKEYSVYNNGNFVFTPSRPSRLCSRITNLLVGAATVLTGLMLIGLHHSHYAAGPGRNLDELAAPYRRHLSSPLHAHKVVHSPTSIAYVVGEHHPVSGDFPADYQWVDPDSREPFDQVMTTNGMNNNAMARMPVGSPYDMMVVGRGWSDKYIDPREDIDYVNLTLVGFFVNYEPISGSWIRAGPEPYILDIPIWRQFPRPCRNLVNGGPADPRLIWSDAGEPLAIIGTSSQVPGVCKAVGLADLRAVWPGLKQHLADIGYGDIPIRLKQFTELGKAGGQAPYEKNWAAFFSGPSPPKSISNTILASRRWIGTNFQRGPPLWPYLLTQIKDRNVVAVNENQLTGGRSSSSYVLAESLSLTVTNKANETYEASSACIFNSLPLDWDPDMMHLATPFHRVTFCRRDACEPNRQNTVLLGLIHYKKSPRSYMRMFVTMKVDAPFEIISVSPPLHFGAPEMDSDVVFSMSMAFLPSKRSYSIGEHPFKPSKDRAGGWLAHGWLDDTIVVGVGLRDAAYDAVHIPVAAALQGHTLCS</sequence>
<keyword evidence="3" id="KW-1185">Reference proteome</keyword>
<feature type="transmembrane region" description="Helical" evidence="1">
    <location>
        <begin position="45"/>
        <end position="64"/>
    </location>
</feature>
<name>A0AA39LBC8_SARSR</name>
<accession>A0AA39LBC8</accession>
<dbReference type="EMBL" id="JAPDFR010000001">
    <property type="protein sequence ID" value="KAK0391516.1"/>
    <property type="molecule type" value="Genomic_DNA"/>
</dbReference>
<keyword evidence="1" id="KW-1133">Transmembrane helix</keyword>
<gene>
    <name evidence="2" type="ORF">NLU13_1016</name>
</gene>
<dbReference type="AlphaFoldDB" id="A0AA39LBC8"/>
<evidence type="ECO:0000313" key="3">
    <source>
        <dbReference type="Proteomes" id="UP001175261"/>
    </source>
</evidence>
<keyword evidence="1" id="KW-0812">Transmembrane</keyword>
<dbReference type="Proteomes" id="UP001175261">
    <property type="component" value="Unassembled WGS sequence"/>
</dbReference>
<keyword evidence="1" id="KW-0472">Membrane</keyword>
<reference evidence="2" key="1">
    <citation type="submission" date="2022-10" db="EMBL/GenBank/DDBJ databases">
        <title>Determination and structural analysis of whole genome sequence of Sarocladium strictum F4-1.</title>
        <authorList>
            <person name="Hu L."/>
            <person name="Jiang Y."/>
        </authorList>
    </citation>
    <scope>NUCLEOTIDE SEQUENCE</scope>
    <source>
        <strain evidence="2">F4-1</strain>
    </source>
</reference>